<comment type="caution">
    <text evidence="3">The sequence shown here is derived from an EMBL/GenBank/DDBJ whole genome shotgun (WGS) entry which is preliminary data.</text>
</comment>
<accession>A0AAV9XYI8</accession>
<dbReference type="SUPFAM" id="SSF50729">
    <property type="entry name" value="PH domain-like"/>
    <property type="match status" value="1"/>
</dbReference>
<proteinExistence type="predicted"/>
<dbReference type="EMBL" id="JAWDEY010000014">
    <property type="protein sequence ID" value="KAK6589174.1"/>
    <property type="molecule type" value="Genomic_DNA"/>
</dbReference>
<evidence type="ECO:0000313" key="3">
    <source>
        <dbReference type="EMBL" id="KAK6589174.1"/>
    </source>
</evidence>
<evidence type="ECO:0000259" key="2">
    <source>
        <dbReference type="PROSITE" id="PS50003"/>
    </source>
</evidence>
<feature type="region of interest" description="Disordered" evidence="1">
    <location>
        <begin position="268"/>
        <end position="291"/>
    </location>
</feature>
<dbReference type="InterPro" id="IPR011993">
    <property type="entry name" value="PH-like_dom_sf"/>
</dbReference>
<reference evidence="3 4" key="1">
    <citation type="submission" date="2023-10" db="EMBL/GenBank/DDBJ databases">
        <title>Comparative genomics analysis reveals potential genetic determinants of host preference in Cryptosporidium xiaoi.</title>
        <authorList>
            <person name="Xiao L."/>
            <person name="Li J."/>
        </authorList>
    </citation>
    <scope>NUCLEOTIDE SEQUENCE [LARGE SCALE GENOMIC DNA]</scope>
    <source>
        <strain evidence="3 4">52996</strain>
    </source>
</reference>
<dbReference type="Pfam" id="PF00169">
    <property type="entry name" value="PH"/>
    <property type="match status" value="1"/>
</dbReference>
<organism evidence="3 4">
    <name type="scientific">Cryptosporidium xiaoi</name>
    <dbReference type="NCBI Taxonomy" id="659607"/>
    <lineage>
        <taxon>Eukaryota</taxon>
        <taxon>Sar</taxon>
        <taxon>Alveolata</taxon>
        <taxon>Apicomplexa</taxon>
        <taxon>Conoidasida</taxon>
        <taxon>Coccidia</taxon>
        <taxon>Eucoccidiorida</taxon>
        <taxon>Eimeriorina</taxon>
        <taxon>Cryptosporidiidae</taxon>
        <taxon>Cryptosporidium</taxon>
    </lineage>
</organism>
<dbReference type="Proteomes" id="UP001311799">
    <property type="component" value="Unassembled WGS sequence"/>
</dbReference>
<protein>
    <recommendedName>
        <fullName evidence="2">PH domain-containing protein</fullName>
    </recommendedName>
</protein>
<evidence type="ECO:0000256" key="1">
    <source>
        <dbReference type="SAM" id="MobiDB-lite"/>
    </source>
</evidence>
<dbReference type="PROSITE" id="PS50003">
    <property type="entry name" value="PH_DOMAIN"/>
    <property type="match status" value="1"/>
</dbReference>
<dbReference type="AlphaFoldDB" id="A0AAV9XYI8"/>
<dbReference type="InterPro" id="IPR001849">
    <property type="entry name" value="PH_domain"/>
</dbReference>
<name>A0AAV9XYI8_9CRYT</name>
<keyword evidence="4" id="KW-1185">Reference proteome</keyword>
<dbReference type="Gene3D" id="2.30.29.30">
    <property type="entry name" value="Pleckstrin-homology domain (PH domain)/Phosphotyrosine-binding domain (PTB)"/>
    <property type="match status" value="1"/>
</dbReference>
<sequence>MNTDNHNTNNGGNETSNLNANMHVNVNNINNYKNNQEYGVSVGVNVTEKKNKNFEDNTKPKEVILSEEEEITWSQIFNMMYTDAKDMISPLSKIIDYVAPDPNEEDSRLAKLAFEEKMSGKIKKPIMKYKMGSPDTMCIIENHNTGIEKDNVGELESIYNKGDKEKCNNSHITKKRGLVGSLIEENVSSAIEILKSANNNKKNNGSVWDEKKYSEKGDNINSICSPETNQTPSTYYNTDSSPNSVASRKEGNFKLKYASDNKIVNKEDGERRKKVEHRSNESSCDRSDYSVEKNKGSKLSVVIPKLSLLDEHTSELEGKRILSNDSLFRDDTVSGRIKNNNNEVMNDNVIKGSYTDRLKSCMDNNNVINDGFFSESERNFEYGVQGRDKMYRNRNSYKLYCHSHAYTMENISNTIQRPISRSIEEILRLYSKEELEKIKNFVRKSNELIYEGPLEKKNSWSWGYKLRWVRISNCEMHYFLSPKESRIKGKSPLGIINFKVAEWNLNISSSDDKTFTIVSYGNNRNGRGYQWRVPENSEQSRKSWTNRIEKIIKATAFMQQLKGVIKLPV</sequence>
<feature type="region of interest" description="Disordered" evidence="1">
    <location>
        <begin position="219"/>
        <end position="250"/>
    </location>
</feature>
<evidence type="ECO:0000313" key="4">
    <source>
        <dbReference type="Proteomes" id="UP001311799"/>
    </source>
</evidence>
<gene>
    <name evidence="3" type="ORF">RS030_223460</name>
</gene>
<dbReference type="SMART" id="SM00233">
    <property type="entry name" value="PH"/>
    <property type="match status" value="1"/>
</dbReference>
<feature type="compositionally biased region" description="Polar residues" evidence="1">
    <location>
        <begin position="219"/>
        <end position="246"/>
    </location>
</feature>
<feature type="domain" description="PH" evidence="2">
    <location>
        <begin position="447"/>
        <end position="553"/>
    </location>
</feature>